<gene>
    <name evidence="14" type="ORF">LVIROSA_LOCUS28441</name>
</gene>
<dbReference type="GO" id="GO:0004252">
    <property type="term" value="F:serine-type endopeptidase activity"/>
    <property type="evidence" value="ECO:0007669"/>
    <property type="project" value="UniProtKB-UniRule"/>
</dbReference>
<feature type="chain" id="PRO_5043527013" evidence="9">
    <location>
        <begin position="27"/>
        <end position="746"/>
    </location>
</feature>
<dbReference type="Pfam" id="PF00082">
    <property type="entry name" value="Peptidase_S8"/>
    <property type="match status" value="1"/>
</dbReference>
<dbReference type="Proteomes" id="UP001157418">
    <property type="component" value="Unassembled WGS sequence"/>
</dbReference>
<dbReference type="InterPro" id="IPR015500">
    <property type="entry name" value="Peptidase_S8_subtilisin-rel"/>
</dbReference>
<dbReference type="Pfam" id="PF17766">
    <property type="entry name" value="fn3_6"/>
    <property type="match status" value="1"/>
</dbReference>
<evidence type="ECO:0000256" key="6">
    <source>
        <dbReference type="PIRSR" id="PIRSR615500-1"/>
    </source>
</evidence>
<dbReference type="SUPFAM" id="SSF52743">
    <property type="entry name" value="Subtilisin-like"/>
    <property type="match status" value="1"/>
</dbReference>
<evidence type="ECO:0000259" key="11">
    <source>
        <dbReference type="Pfam" id="PF02225"/>
    </source>
</evidence>
<name>A0AAU9NXF5_9ASTR</name>
<organism evidence="14 15">
    <name type="scientific">Lactuca virosa</name>
    <dbReference type="NCBI Taxonomy" id="75947"/>
    <lineage>
        <taxon>Eukaryota</taxon>
        <taxon>Viridiplantae</taxon>
        <taxon>Streptophyta</taxon>
        <taxon>Embryophyta</taxon>
        <taxon>Tracheophyta</taxon>
        <taxon>Spermatophyta</taxon>
        <taxon>Magnoliopsida</taxon>
        <taxon>eudicotyledons</taxon>
        <taxon>Gunneridae</taxon>
        <taxon>Pentapetalae</taxon>
        <taxon>asterids</taxon>
        <taxon>campanulids</taxon>
        <taxon>Asterales</taxon>
        <taxon>Asteraceae</taxon>
        <taxon>Cichorioideae</taxon>
        <taxon>Cichorieae</taxon>
        <taxon>Lactucinae</taxon>
        <taxon>Lactuca</taxon>
    </lineage>
</organism>
<evidence type="ECO:0000256" key="1">
    <source>
        <dbReference type="ARBA" id="ARBA00011073"/>
    </source>
</evidence>
<accession>A0AAU9NXF5</accession>
<comment type="caution">
    <text evidence="14">The sequence shown here is derived from an EMBL/GenBank/DDBJ whole genome shotgun (WGS) entry which is preliminary data.</text>
</comment>
<dbReference type="InterPro" id="IPR000209">
    <property type="entry name" value="Peptidase_S8/S53_dom"/>
</dbReference>
<feature type="domain" description="Peptidase S8/S53" evidence="10">
    <location>
        <begin position="139"/>
        <end position="550"/>
    </location>
</feature>
<feature type="compositionally biased region" description="Polar residues" evidence="8">
    <location>
        <begin position="204"/>
        <end position="215"/>
    </location>
</feature>
<feature type="active site" description="Charge relay system" evidence="6 7">
    <location>
        <position position="148"/>
    </location>
</feature>
<dbReference type="InterPro" id="IPR045051">
    <property type="entry name" value="SBT"/>
</dbReference>
<evidence type="ECO:0000313" key="15">
    <source>
        <dbReference type="Proteomes" id="UP001157418"/>
    </source>
</evidence>
<feature type="domain" description="PA" evidence="11">
    <location>
        <begin position="362"/>
        <end position="432"/>
    </location>
</feature>
<evidence type="ECO:0000256" key="8">
    <source>
        <dbReference type="SAM" id="MobiDB-lite"/>
    </source>
</evidence>
<dbReference type="EMBL" id="CAKMRJ010005412">
    <property type="protein sequence ID" value="CAH1442456.1"/>
    <property type="molecule type" value="Genomic_DNA"/>
</dbReference>
<protein>
    <submittedName>
        <fullName evidence="14">Uncharacterized protein</fullName>
    </submittedName>
</protein>
<keyword evidence="15" id="KW-1185">Reference proteome</keyword>
<dbReference type="InterPro" id="IPR036852">
    <property type="entry name" value="Peptidase_S8/S53_dom_sf"/>
</dbReference>
<evidence type="ECO:0000259" key="10">
    <source>
        <dbReference type="Pfam" id="PF00082"/>
    </source>
</evidence>
<feature type="active site" description="Charge relay system" evidence="6 7">
    <location>
        <position position="514"/>
    </location>
</feature>
<dbReference type="InterPro" id="IPR010259">
    <property type="entry name" value="S8pro/Inhibitor_I9"/>
</dbReference>
<dbReference type="Pfam" id="PF05922">
    <property type="entry name" value="Inhibitor_I9"/>
    <property type="match status" value="1"/>
</dbReference>
<dbReference type="PRINTS" id="PR00723">
    <property type="entry name" value="SUBTILISIN"/>
</dbReference>
<reference evidence="14 15" key="1">
    <citation type="submission" date="2022-01" db="EMBL/GenBank/DDBJ databases">
        <authorList>
            <person name="Xiong W."/>
            <person name="Schranz E."/>
        </authorList>
    </citation>
    <scope>NUCLEOTIDE SEQUENCE [LARGE SCALE GENOMIC DNA]</scope>
</reference>
<dbReference type="InterPro" id="IPR037045">
    <property type="entry name" value="S8pro/Inhibitor_I9_sf"/>
</dbReference>
<dbReference type="InterPro" id="IPR034197">
    <property type="entry name" value="Peptidases_S8_3"/>
</dbReference>
<sequence>MSSIIAYVLVLITCTTVFQIPPTCLADDTELQTYIVQLTSPQGQEFSQPRDLEEWYKSLLFSETVVSVSNEKPIMIHMYHHVITGFAAKMSAQQAKAMENMTGVLSIRSESVFQLHTTRSPHFLGLHQNSGFWMSSKYGKGIIIGVLDSGTNPGHPSFHDKGMPRPPARWKGKCEVAGCNKKLIGMRNFFSGATTPVDEDGHGTHTSSTAAGSPVQNANVLGNANGTATGIAPLAHLAMYRVCGGVYGLCTGSAIAAGVDAAIEDGVDVLSISLGGPSSQFYEDIIDIASFAAMQKGIFVSCSAGNSGPYNSTLSNEPPWVLTVAASTIDRRIRTTVYLGNNKSYDGESLYQPKNFNHKFRPLVYPGKDGKLVDVKGKVVFCDGSRGCTSEHVKAAGGAAVILANDKHFGETTIAEAHVLPASVVGYGEGIEIKKYLNSTSSPVATILFHGTVLGINTAPELASFSSRGPNSASPGILKPDITGPGVNILAAWYKSDDNNTRNKAHFHVKYGTSMSCPHLAGVAALMKREHPDWSPAAIKSAIMTTASQVNLNKHAIVDQRDPRLLPADVFAIGSGHVNPLKSNDPGLVFDIQHSDYIPYLCGLGYTQKQIELITRKKVSCSKTILEAQLNYPSFAVSLKRGDSKTYSRTVTNVGMPNSTYTVGEIHVPHGVKVVVGTDTDTGIGTAAGPSQVHELSFTAVQQKVTYSITFSRDATAEVNGPYSQGHMTWVSGQYSVRTPFSFKFE</sequence>
<dbReference type="CDD" id="cd02120">
    <property type="entry name" value="PA_subtilisin_like"/>
    <property type="match status" value="1"/>
</dbReference>
<comment type="similarity">
    <text evidence="1 7">Belongs to the peptidase S8 family.</text>
</comment>
<evidence type="ECO:0000256" key="4">
    <source>
        <dbReference type="ARBA" id="ARBA00022801"/>
    </source>
</evidence>
<evidence type="ECO:0000256" key="2">
    <source>
        <dbReference type="ARBA" id="ARBA00022670"/>
    </source>
</evidence>
<feature type="region of interest" description="Disordered" evidence="8">
    <location>
        <begin position="195"/>
        <end position="215"/>
    </location>
</feature>
<keyword evidence="3 9" id="KW-0732">Signal</keyword>
<dbReference type="PROSITE" id="PS51892">
    <property type="entry name" value="SUBTILASE"/>
    <property type="match status" value="1"/>
</dbReference>
<dbReference type="Pfam" id="PF02225">
    <property type="entry name" value="PA"/>
    <property type="match status" value="1"/>
</dbReference>
<feature type="active site" description="Charge relay system" evidence="6 7">
    <location>
        <position position="202"/>
    </location>
</feature>
<feature type="domain" description="Subtilisin-like protease fibronectin type-III" evidence="13">
    <location>
        <begin position="629"/>
        <end position="741"/>
    </location>
</feature>
<dbReference type="CDD" id="cd04852">
    <property type="entry name" value="Peptidases_S8_3"/>
    <property type="match status" value="1"/>
</dbReference>
<evidence type="ECO:0000259" key="13">
    <source>
        <dbReference type="Pfam" id="PF17766"/>
    </source>
</evidence>
<keyword evidence="5 7" id="KW-0720">Serine protease</keyword>
<evidence type="ECO:0000256" key="7">
    <source>
        <dbReference type="PROSITE-ProRule" id="PRU01240"/>
    </source>
</evidence>
<dbReference type="GO" id="GO:0006508">
    <property type="term" value="P:proteolysis"/>
    <property type="evidence" value="ECO:0007669"/>
    <property type="project" value="UniProtKB-KW"/>
</dbReference>
<evidence type="ECO:0000259" key="12">
    <source>
        <dbReference type="Pfam" id="PF05922"/>
    </source>
</evidence>
<evidence type="ECO:0000256" key="5">
    <source>
        <dbReference type="ARBA" id="ARBA00022825"/>
    </source>
</evidence>
<dbReference type="InterPro" id="IPR041469">
    <property type="entry name" value="Subtilisin-like_FN3"/>
</dbReference>
<keyword evidence="4 7" id="KW-0378">Hydrolase</keyword>
<evidence type="ECO:0000313" key="14">
    <source>
        <dbReference type="EMBL" id="CAH1442456.1"/>
    </source>
</evidence>
<feature type="signal peptide" evidence="9">
    <location>
        <begin position="1"/>
        <end position="26"/>
    </location>
</feature>
<dbReference type="Gene3D" id="3.30.70.80">
    <property type="entry name" value="Peptidase S8 propeptide/proteinase inhibitor I9"/>
    <property type="match status" value="1"/>
</dbReference>
<keyword evidence="2 7" id="KW-0645">Protease</keyword>
<dbReference type="InterPro" id="IPR003137">
    <property type="entry name" value="PA_domain"/>
</dbReference>
<proteinExistence type="inferred from homology"/>
<dbReference type="Gene3D" id="2.60.40.2310">
    <property type="match status" value="1"/>
</dbReference>
<feature type="domain" description="Inhibitor I9" evidence="12">
    <location>
        <begin position="33"/>
        <end position="116"/>
    </location>
</feature>
<dbReference type="Gene3D" id="3.40.50.200">
    <property type="entry name" value="Peptidase S8/S53 domain"/>
    <property type="match status" value="1"/>
</dbReference>
<dbReference type="PANTHER" id="PTHR10795">
    <property type="entry name" value="PROPROTEIN CONVERTASE SUBTILISIN/KEXIN"/>
    <property type="match status" value="1"/>
</dbReference>
<evidence type="ECO:0000256" key="3">
    <source>
        <dbReference type="ARBA" id="ARBA00022729"/>
    </source>
</evidence>
<dbReference type="AlphaFoldDB" id="A0AAU9NXF5"/>
<dbReference type="Gene3D" id="3.50.30.30">
    <property type="match status" value="1"/>
</dbReference>
<evidence type="ECO:0000256" key="9">
    <source>
        <dbReference type="SAM" id="SignalP"/>
    </source>
</evidence>